<keyword evidence="3" id="KW-1185">Reference proteome</keyword>
<dbReference type="OrthoDB" id="2688370at2759"/>
<dbReference type="InParanoid" id="A0A0D0DAQ3"/>
<reference evidence="2 3" key="1">
    <citation type="submission" date="2014-04" db="EMBL/GenBank/DDBJ databases">
        <authorList>
            <consortium name="DOE Joint Genome Institute"/>
            <person name="Kuo A."/>
            <person name="Kohler A."/>
            <person name="Jargeat P."/>
            <person name="Nagy L.G."/>
            <person name="Floudas D."/>
            <person name="Copeland A."/>
            <person name="Barry K.W."/>
            <person name="Cichocki N."/>
            <person name="Veneault-Fourrey C."/>
            <person name="LaButti K."/>
            <person name="Lindquist E.A."/>
            <person name="Lipzen A."/>
            <person name="Lundell T."/>
            <person name="Morin E."/>
            <person name="Murat C."/>
            <person name="Sun H."/>
            <person name="Tunlid A."/>
            <person name="Henrissat B."/>
            <person name="Grigoriev I.V."/>
            <person name="Hibbett D.S."/>
            <person name="Martin F."/>
            <person name="Nordberg H.P."/>
            <person name="Cantor M.N."/>
            <person name="Hua S.X."/>
        </authorList>
    </citation>
    <scope>NUCLEOTIDE SEQUENCE [LARGE SCALE GENOMIC DNA]</scope>
    <source>
        <strain evidence="2 3">Ve08.2h10</strain>
    </source>
</reference>
<evidence type="ECO:0000313" key="2">
    <source>
        <dbReference type="EMBL" id="KIK77629.1"/>
    </source>
</evidence>
<accession>A0A0D0DAQ3</accession>
<dbReference type="Proteomes" id="UP000054538">
    <property type="component" value="Unassembled WGS sequence"/>
</dbReference>
<dbReference type="EMBL" id="KN826901">
    <property type="protein sequence ID" value="KIK77629.1"/>
    <property type="molecule type" value="Genomic_DNA"/>
</dbReference>
<evidence type="ECO:0000313" key="3">
    <source>
        <dbReference type="Proteomes" id="UP000054538"/>
    </source>
</evidence>
<organism evidence="2 3">
    <name type="scientific">Paxillus rubicundulus Ve08.2h10</name>
    <dbReference type="NCBI Taxonomy" id="930991"/>
    <lineage>
        <taxon>Eukaryota</taxon>
        <taxon>Fungi</taxon>
        <taxon>Dikarya</taxon>
        <taxon>Basidiomycota</taxon>
        <taxon>Agaricomycotina</taxon>
        <taxon>Agaricomycetes</taxon>
        <taxon>Agaricomycetidae</taxon>
        <taxon>Boletales</taxon>
        <taxon>Paxilineae</taxon>
        <taxon>Paxillaceae</taxon>
        <taxon>Paxillus</taxon>
    </lineage>
</organism>
<feature type="compositionally biased region" description="Polar residues" evidence="1">
    <location>
        <begin position="112"/>
        <end position="124"/>
    </location>
</feature>
<protein>
    <submittedName>
        <fullName evidence="2">Uncharacterized protein</fullName>
    </submittedName>
</protein>
<dbReference type="HOGENOM" id="CLU_1865767_0_0_1"/>
<dbReference type="AlphaFoldDB" id="A0A0D0DAQ3"/>
<gene>
    <name evidence="2" type="ORF">PAXRUDRAFT_17372</name>
</gene>
<sequence>MPPQALRWQSLMVKQPTAALPKLPKINTFSSSLFDCPGNAIVIIFKHKGVEDIIHWADDYIFLRYPSGLSSLLLWAIGYTLMMKPSPSPLQKSLVGSGPKTKTPPSPLFSPTLASPGTSQTQQFPFPRENAENALTA</sequence>
<name>A0A0D0DAQ3_9AGAM</name>
<evidence type="ECO:0000256" key="1">
    <source>
        <dbReference type="SAM" id="MobiDB-lite"/>
    </source>
</evidence>
<feature type="region of interest" description="Disordered" evidence="1">
    <location>
        <begin position="88"/>
        <end position="137"/>
    </location>
</feature>
<reference evidence="3" key="2">
    <citation type="submission" date="2015-01" db="EMBL/GenBank/DDBJ databases">
        <title>Evolutionary Origins and Diversification of the Mycorrhizal Mutualists.</title>
        <authorList>
            <consortium name="DOE Joint Genome Institute"/>
            <consortium name="Mycorrhizal Genomics Consortium"/>
            <person name="Kohler A."/>
            <person name="Kuo A."/>
            <person name="Nagy L.G."/>
            <person name="Floudas D."/>
            <person name="Copeland A."/>
            <person name="Barry K.W."/>
            <person name="Cichocki N."/>
            <person name="Veneault-Fourrey C."/>
            <person name="LaButti K."/>
            <person name="Lindquist E.A."/>
            <person name="Lipzen A."/>
            <person name="Lundell T."/>
            <person name="Morin E."/>
            <person name="Murat C."/>
            <person name="Riley R."/>
            <person name="Ohm R."/>
            <person name="Sun H."/>
            <person name="Tunlid A."/>
            <person name="Henrissat B."/>
            <person name="Grigoriev I.V."/>
            <person name="Hibbett D.S."/>
            <person name="Martin F."/>
        </authorList>
    </citation>
    <scope>NUCLEOTIDE SEQUENCE [LARGE SCALE GENOMIC DNA]</scope>
    <source>
        <strain evidence="3">Ve08.2h10</strain>
    </source>
</reference>
<proteinExistence type="predicted"/>